<keyword evidence="4 13" id="KW-1134">Transmembrane beta strand</keyword>
<evidence type="ECO:0000259" key="18">
    <source>
        <dbReference type="Pfam" id="PF07715"/>
    </source>
</evidence>
<name>A0A1Z4LKB4_9CYAN</name>
<keyword evidence="21" id="KW-1185">Reference proteome</keyword>
<dbReference type="GO" id="GO:0015344">
    <property type="term" value="F:siderophore uptake transmembrane transporter activity"/>
    <property type="evidence" value="ECO:0007669"/>
    <property type="project" value="TreeGrafter"/>
</dbReference>
<keyword evidence="20" id="KW-0675">Receptor</keyword>
<evidence type="ECO:0000256" key="11">
    <source>
        <dbReference type="ARBA" id="ARBA00023136"/>
    </source>
</evidence>
<evidence type="ECO:0000256" key="6">
    <source>
        <dbReference type="ARBA" id="ARBA00022692"/>
    </source>
</evidence>
<reference evidence="20 21" key="1">
    <citation type="submission" date="2017-06" db="EMBL/GenBank/DDBJ databases">
        <title>Genome sequencing of cyanobaciteial culture collection at National Institute for Environmental Studies (NIES).</title>
        <authorList>
            <person name="Hirose Y."/>
            <person name="Shimura Y."/>
            <person name="Fujisawa T."/>
            <person name="Nakamura Y."/>
            <person name="Kawachi M."/>
        </authorList>
    </citation>
    <scope>NUCLEOTIDE SEQUENCE [LARGE SCALE GENOMIC DNA]</scope>
    <source>
        <strain evidence="20 21">NIES-267</strain>
    </source>
</reference>
<dbReference type="PROSITE" id="PS52016">
    <property type="entry name" value="TONB_DEPENDENT_REC_3"/>
    <property type="match status" value="1"/>
</dbReference>
<dbReference type="AlphaFoldDB" id="A0A1Z4LKB4"/>
<keyword evidence="12 13" id="KW-0998">Cell outer membrane</keyword>
<evidence type="ECO:0000256" key="7">
    <source>
        <dbReference type="ARBA" id="ARBA00022729"/>
    </source>
</evidence>
<sequence>MLSFEDIAMKQRLFLINIWLISAVSIIAVAPAWAKEKAETTDSKIFDSSLVSQSTSPTNSPIKVTAVELYETDAGLEVVLKTPNPKLLKPAKITTVGNAIVTDIPNAVLELPKGNQFELVNPLQGIALVKVTNIDGNVIRVEITGQGAPPKATAPRTQGQEFILGISTVEGTNAQTTPQQSQPTTPQEQETQTNQQPTQSTEDDVIELVVTGSAPTRYRIIESSVGTRTDTPVINVPQSIQAVPEQVLDEQGVTSLGDALRNSAGVTTGRVASDTPALTPVIRGFESENTLRNGLRDTTLGTLSEVTNVERFEILKGPASVLFGQGDLGGTVNVITKVPLNDPSYKFDFQVGQFGLYRPSIDITGPLGSRTDSPAYRLTSSYQWSDSFRDFEERRTFFVSPVVKLINSDRTQLIAELEHLTYNTTGGAPEVPALGTVVDNPEGEIDSSANLGEPSLSESESRVTRWGYRFKHEFNDNLKFANELLISTADVPTSTFVFPRGLRGDNRTLDRIVLENPNELSSLNLNTSVSGKFATGDIKHELLFGVEISRDTFEDALTFKGIGPIDIFNPEYSPESLNDFPIPLEDVRTETNSIGFYLQDQISLSKQWIVVLGGRFDVADQTYEDRLDLRQSFDRTDEAFSPRAGIVYKPAENVSFYGSYTRSFKPVIGRETFLNEQDELITGDPFIPEKGTQYEIGVKADLLDNKLSTTLALFHLERTNVIEEGANSGFGSQQTGKQRSQGVEVSVAGEITPEWNIIASYAYTDAIISEDDTFPEGNSLRNVPKHGASLWTTYQIKSGNLRGWGLGLGLYYVGERQGDFNNSFSLPSYLRTDASLFYRRRNLSASLNFQNLFDVNYYQGARNDLRVIPGAPFTVFGKVSVEF</sequence>
<keyword evidence="7" id="KW-0732">Signal</keyword>
<evidence type="ECO:0000256" key="16">
    <source>
        <dbReference type="SAM" id="Phobius"/>
    </source>
</evidence>
<dbReference type="InterPro" id="IPR000531">
    <property type="entry name" value="Beta-barrel_TonB"/>
</dbReference>
<accession>A0A1Z4LKB4</accession>
<dbReference type="InterPro" id="IPR021731">
    <property type="entry name" value="AMIN_dom"/>
</dbReference>
<dbReference type="Pfam" id="PF07715">
    <property type="entry name" value="Plug"/>
    <property type="match status" value="1"/>
</dbReference>
<comment type="subcellular location">
    <subcellularLocation>
        <location evidence="1 13">Cell outer membrane</location>
        <topology evidence="1 13">Multi-pass membrane protein</topology>
    </subcellularLocation>
</comment>
<evidence type="ECO:0000256" key="3">
    <source>
        <dbReference type="ARBA" id="ARBA00022448"/>
    </source>
</evidence>
<keyword evidence="16" id="KW-1133">Transmembrane helix</keyword>
<evidence type="ECO:0000256" key="13">
    <source>
        <dbReference type="PROSITE-ProRule" id="PRU01360"/>
    </source>
</evidence>
<keyword evidence="5" id="KW-0410">Iron transport</keyword>
<dbReference type="NCBIfam" id="TIGR01783">
    <property type="entry name" value="TonB-siderophor"/>
    <property type="match status" value="1"/>
</dbReference>
<evidence type="ECO:0000313" key="21">
    <source>
        <dbReference type="Proteomes" id="UP000218418"/>
    </source>
</evidence>
<dbReference type="Gene3D" id="2.170.130.10">
    <property type="entry name" value="TonB-dependent receptor, plug domain"/>
    <property type="match status" value="1"/>
</dbReference>
<evidence type="ECO:0000256" key="2">
    <source>
        <dbReference type="ARBA" id="ARBA00009810"/>
    </source>
</evidence>
<dbReference type="Proteomes" id="UP000218418">
    <property type="component" value="Chromosome"/>
</dbReference>
<evidence type="ECO:0000256" key="15">
    <source>
        <dbReference type="SAM" id="MobiDB-lite"/>
    </source>
</evidence>
<dbReference type="FunFam" id="2.40.170.20:FF:000005">
    <property type="entry name" value="TonB-dependent siderophore receptor"/>
    <property type="match status" value="1"/>
</dbReference>
<feature type="compositionally biased region" description="Low complexity" evidence="15">
    <location>
        <begin position="173"/>
        <end position="200"/>
    </location>
</feature>
<evidence type="ECO:0000256" key="4">
    <source>
        <dbReference type="ARBA" id="ARBA00022452"/>
    </source>
</evidence>
<dbReference type="InterPro" id="IPR012910">
    <property type="entry name" value="Plug_dom"/>
</dbReference>
<gene>
    <name evidence="20" type="ORF">NIES267_11430</name>
</gene>
<dbReference type="FunFam" id="2.170.130.10:FF:000001">
    <property type="entry name" value="Catecholate siderophore TonB-dependent receptor"/>
    <property type="match status" value="1"/>
</dbReference>
<feature type="region of interest" description="Disordered" evidence="15">
    <location>
        <begin position="173"/>
        <end position="204"/>
    </location>
</feature>
<dbReference type="Pfam" id="PF11741">
    <property type="entry name" value="AMIN"/>
    <property type="match status" value="1"/>
</dbReference>
<evidence type="ECO:0000259" key="19">
    <source>
        <dbReference type="Pfam" id="PF11741"/>
    </source>
</evidence>
<dbReference type="PANTHER" id="PTHR32552">
    <property type="entry name" value="FERRICHROME IRON RECEPTOR-RELATED"/>
    <property type="match status" value="1"/>
</dbReference>
<dbReference type="Pfam" id="PF00593">
    <property type="entry name" value="TonB_dep_Rec_b-barrel"/>
    <property type="match status" value="1"/>
</dbReference>
<feature type="domain" description="TonB-dependent receptor-like beta-barrel" evidence="17">
    <location>
        <begin position="409"/>
        <end position="852"/>
    </location>
</feature>
<keyword evidence="8" id="KW-0408">Iron</keyword>
<keyword evidence="6 13" id="KW-0812">Transmembrane</keyword>
<proteinExistence type="inferred from homology"/>
<dbReference type="Gene3D" id="2.40.170.20">
    <property type="entry name" value="TonB-dependent receptor, beta-barrel domain"/>
    <property type="match status" value="1"/>
</dbReference>
<evidence type="ECO:0000256" key="9">
    <source>
        <dbReference type="ARBA" id="ARBA00023065"/>
    </source>
</evidence>
<dbReference type="EMBL" id="AP018227">
    <property type="protein sequence ID" value="BAY81666.1"/>
    <property type="molecule type" value="Genomic_DNA"/>
</dbReference>
<comment type="similarity">
    <text evidence="2 13 14">Belongs to the TonB-dependent receptor family.</text>
</comment>
<keyword evidence="3 13" id="KW-0813">Transport</keyword>
<dbReference type="CDD" id="cd01347">
    <property type="entry name" value="ligand_gated_channel"/>
    <property type="match status" value="1"/>
</dbReference>
<dbReference type="InterPro" id="IPR037066">
    <property type="entry name" value="Plug_dom_sf"/>
</dbReference>
<feature type="domain" description="AMIN" evidence="19">
    <location>
        <begin position="67"/>
        <end position="150"/>
    </location>
</feature>
<dbReference type="SUPFAM" id="SSF56935">
    <property type="entry name" value="Porins"/>
    <property type="match status" value="1"/>
</dbReference>
<organism evidence="20 21">
    <name type="scientific">Calothrix parasitica NIES-267</name>
    <dbReference type="NCBI Taxonomy" id="1973488"/>
    <lineage>
        <taxon>Bacteria</taxon>
        <taxon>Bacillati</taxon>
        <taxon>Cyanobacteriota</taxon>
        <taxon>Cyanophyceae</taxon>
        <taxon>Nostocales</taxon>
        <taxon>Calotrichaceae</taxon>
        <taxon>Calothrix</taxon>
    </lineage>
</organism>
<evidence type="ECO:0000313" key="20">
    <source>
        <dbReference type="EMBL" id="BAY81666.1"/>
    </source>
</evidence>
<dbReference type="GO" id="GO:0038023">
    <property type="term" value="F:signaling receptor activity"/>
    <property type="evidence" value="ECO:0007669"/>
    <property type="project" value="InterPro"/>
</dbReference>
<feature type="transmembrane region" description="Helical" evidence="16">
    <location>
        <begin position="12"/>
        <end position="34"/>
    </location>
</feature>
<evidence type="ECO:0000256" key="14">
    <source>
        <dbReference type="RuleBase" id="RU003357"/>
    </source>
</evidence>
<dbReference type="InterPro" id="IPR010105">
    <property type="entry name" value="TonB_sidphr_rcpt"/>
</dbReference>
<keyword evidence="9" id="KW-0406">Ion transport</keyword>
<keyword evidence="11 13" id="KW-0472">Membrane</keyword>
<keyword evidence="10 14" id="KW-0798">TonB box</keyword>
<protein>
    <submittedName>
        <fullName evidence="20">Ferrichrome-iron receptor</fullName>
    </submittedName>
</protein>
<evidence type="ECO:0000256" key="12">
    <source>
        <dbReference type="ARBA" id="ARBA00023237"/>
    </source>
</evidence>
<dbReference type="InterPro" id="IPR039426">
    <property type="entry name" value="TonB-dep_rcpt-like"/>
</dbReference>
<dbReference type="PANTHER" id="PTHR32552:SF68">
    <property type="entry name" value="FERRICHROME OUTER MEMBRANE TRANSPORTER_PHAGE RECEPTOR"/>
    <property type="match status" value="1"/>
</dbReference>
<dbReference type="InterPro" id="IPR036942">
    <property type="entry name" value="Beta-barrel_TonB_sf"/>
</dbReference>
<evidence type="ECO:0000256" key="10">
    <source>
        <dbReference type="ARBA" id="ARBA00023077"/>
    </source>
</evidence>
<evidence type="ECO:0000256" key="8">
    <source>
        <dbReference type="ARBA" id="ARBA00023004"/>
    </source>
</evidence>
<evidence type="ECO:0000259" key="17">
    <source>
        <dbReference type="Pfam" id="PF00593"/>
    </source>
</evidence>
<evidence type="ECO:0000256" key="1">
    <source>
        <dbReference type="ARBA" id="ARBA00004571"/>
    </source>
</evidence>
<feature type="domain" description="TonB-dependent receptor plug" evidence="18">
    <location>
        <begin position="233"/>
        <end position="331"/>
    </location>
</feature>
<dbReference type="GO" id="GO:0009279">
    <property type="term" value="C:cell outer membrane"/>
    <property type="evidence" value="ECO:0007669"/>
    <property type="project" value="UniProtKB-SubCell"/>
</dbReference>
<evidence type="ECO:0000256" key="5">
    <source>
        <dbReference type="ARBA" id="ARBA00022496"/>
    </source>
</evidence>
<dbReference type="GO" id="GO:0015891">
    <property type="term" value="P:siderophore transport"/>
    <property type="evidence" value="ECO:0007669"/>
    <property type="project" value="InterPro"/>
</dbReference>